<dbReference type="AlphaFoldDB" id="M5GCC7"/>
<keyword evidence="5" id="KW-1185">Reference proteome</keyword>
<dbReference type="RefSeq" id="XP_040630701.1">
    <property type="nucleotide sequence ID" value="XM_040774902.1"/>
</dbReference>
<evidence type="ECO:0000259" key="3">
    <source>
        <dbReference type="Pfam" id="PF19270"/>
    </source>
</evidence>
<sequence length="459" mass="52223">MVDVDTAEHPAPVAPVDVLTREDELERFRVAWRAEVLQKKSTLASTVLPPISQLSGNADQLHDQVYWGPSTSSAQLDLALQRLTTKPQPAARASHEGASTLPSTRWAIDLYHEALECEQQGNLDEALVLYRRSFKLDSNVDKAYHRLVARQSLQSRSISQQQSTSKQTQDNLSSAKRPILNSSPHTSRSISSLPHIISSFEPRPIIFAPEDEHLPCPLRRLPDELILHILMLLACDRDITTVERFATISLKGRLLAADSSIWRFICEYTYIPPQIKEDLSATKIASLYGYNYRHTFIHHPRVRVDGCYIAVCHYIRPGQSENAWVAIRHLITYHRLLRFYPDGTVVSLLTNEEKPLADIVHLLKPEIRVKGSQLGTWSLEDSQSRLRIRHLRAADPGGRGALKYEFAMDLTITSSRNMRQVESEMQWYASVNVATGEVQELPIKRERPFYFSKVRSYVV</sequence>
<gene>
    <name evidence="4" type="ORF">DACRYDRAFT_49450</name>
</gene>
<dbReference type="OrthoDB" id="2117972at2759"/>
<dbReference type="GO" id="GO:0031146">
    <property type="term" value="P:SCF-dependent proteasomal ubiquitin-dependent protein catabolic process"/>
    <property type="evidence" value="ECO:0007669"/>
    <property type="project" value="TreeGrafter"/>
</dbReference>
<keyword evidence="1" id="KW-0833">Ubl conjugation pathway</keyword>
<evidence type="ECO:0000256" key="1">
    <source>
        <dbReference type="ARBA" id="ARBA00022786"/>
    </source>
</evidence>
<dbReference type="STRING" id="1858805.M5GCC7"/>
<dbReference type="Proteomes" id="UP000030653">
    <property type="component" value="Unassembled WGS sequence"/>
</dbReference>
<evidence type="ECO:0000313" key="5">
    <source>
        <dbReference type="Proteomes" id="UP000030653"/>
    </source>
</evidence>
<reference evidence="4 5" key="1">
    <citation type="journal article" date="2012" name="Science">
        <title>The Paleozoic origin of enzymatic lignin decomposition reconstructed from 31 fungal genomes.</title>
        <authorList>
            <person name="Floudas D."/>
            <person name="Binder M."/>
            <person name="Riley R."/>
            <person name="Barry K."/>
            <person name="Blanchette R.A."/>
            <person name="Henrissat B."/>
            <person name="Martinez A.T."/>
            <person name="Otillar R."/>
            <person name="Spatafora J.W."/>
            <person name="Yadav J.S."/>
            <person name="Aerts A."/>
            <person name="Benoit I."/>
            <person name="Boyd A."/>
            <person name="Carlson A."/>
            <person name="Copeland A."/>
            <person name="Coutinho P.M."/>
            <person name="de Vries R.P."/>
            <person name="Ferreira P."/>
            <person name="Findley K."/>
            <person name="Foster B."/>
            <person name="Gaskell J."/>
            <person name="Glotzer D."/>
            <person name="Gorecki P."/>
            <person name="Heitman J."/>
            <person name="Hesse C."/>
            <person name="Hori C."/>
            <person name="Igarashi K."/>
            <person name="Jurgens J.A."/>
            <person name="Kallen N."/>
            <person name="Kersten P."/>
            <person name="Kohler A."/>
            <person name="Kuees U."/>
            <person name="Kumar T.K.A."/>
            <person name="Kuo A."/>
            <person name="LaButti K."/>
            <person name="Larrondo L.F."/>
            <person name="Lindquist E."/>
            <person name="Ling A."/>
            <person name="Lombard V."/>
            <person name="Lucas S."/>
            <person name="Lundell T."/>
            <person name="Martin R."/>
            <person name="McLaughlin D.J."/>
            <person name="Morgenstern I."/>
            <person name="Morin E."/>
            <person name="Murat C."/>
            <person name="Nagy L.G."/>
            <person name="Nolan M."/>
            <person name="Ohm R.A."/>
            <person name="Patyshakuliyeva A."/>
            <person name="Rokas A."/>
            <person name="Ruiz-Duenas F.J."/>
            <person name="Sabat G."/>
            <person name="Salamov A."/>
            <person name="Samejima M."/>
            <person name="Schmutz J."/>
            <person name="Slot J.C."/>
            <person name="St John F."/>
            <person name="Stenlid J."/>
            <person name="Sun H."/>
            <person name="Sun S."/>
            <person name="Syed K."/>
            <person name="Tsang A."/>
            <person name="Wiebenga A."/>
            <person name="Young D."/>
            <person name="Pisabarro A."/>
            <person name="Eastwood D.C."/>
            <person name="Martin F."/>
            <person name="Cullen D."/>
            <person name="Grigoriev I.V."/>
            <person name="Hibbett D.S."/>
        </authorList>
    </citation>
    <scope>NUCLEOTIDE SEQUENCE [LARGE SCALE GENOMIC DNA]</scope>
    <source>
        <strain evidence="4 5">DJM-731 SS1</strain>
    </source>
</reference>
<protein>
    <recommendedName>
        <fullName evidence="3">F-box protein Hrt3/FBXO9 C-terminal domain-containing protein</fullName>
    </recommendedName>
</protein>
<dbReference type="GO" id="GO:0019005">
    <property type="term" value="C:SCF ubiquitin ligase complex"/>
    <property type="evidence" value="ECO:0007669"/>
    <property type="project" value="TreeGrafter"/>
</dbReference>
<dbReference type="EMBL" id="JH795859">
    <property type="protein sequence ID" value="EJU03807.1"/>
    <property type="molecule type" value="Genomic_DNA"/>
</dbReference>
<feature type="region of interest" description="Disordered" evidence="2">
    <location>
        <begin position="155"/>
        <end position="190"/>
    </location>
</feature>
<dbReference type="GO" id="GO:0005737">
    <property type="term" value="C:cytoplasm"/>
    <property type="evidence" value="ECO:0007669"/>
    <property type="project" value="TreeGrafter"/>
</dbReference>
<dbReference type="Pfam" id="PF19270">
    <property type="entry name" value="FBO_C"/>
    <property type="match status" value="1"/>
</dbReference>
<dbReference type="InterPro" id="IPR036047">
    <property type="entry name" value="F-box-like_dom_sf"/>
</dbReference>
<dbReference type="PANTHER" id="PTHR12874:SF9">
    <property type="entry name" value="F-BOX ONLY PROTEIN 48"/>
    <property type="match status" value="1"/>
</dbReference>
<feature type="compositionally biased region" description="Low complexity" evidence="2">
    <location>
        <begin position="155"/>
        <end position="169"/>
    </location>
</feature>
<name>M5GCC7_DACPD</name>
<dbReference type="PANTHER" id="PTHR12874">
    <property type="entry name" value="F-BOX ONLY PROTEIN 48-RELATED"/>
    <property type="match status" value="1"/>
</dbReference>
<dbReference type="HOGENOM" id="CLU_017706_2_0_1"/>
<dbReference type="SUPFAM" id="SSF81383">
    <property type="entry name" value="F-box domain"/>
    <property type="match status" value="1"/>
</dbReference>
<organism evidence="4 5">
    <name type="scientific">Dacryopinax primogenitus (strain DJM 731)</name>
    <name type="common">Brown rot fungus</name>
    <dbReference type="NCBI Taxonomy" id="1858805"/>
    <lineage>
        <taxon>Eukaryota</taxon>
        <taxon>Fungi</taxon>
        <taxon>Dikarya</taxon>
        <taxon>Basidiomycota</taxon>
        <taxon>Agaricomycotina</taxon>
        <taxon>Dacrymycetes</taxon>
        <taxon>Dacrymycetales</taxon>
        <taxon>Dacrymycetaceae</taxon>
        <taxon>Dacryopinax</taxon>
    </lineage>
</organism>
<proteinExistence type="predicted"/>
<accession>M5GCC7</accession>
<dbReference type="InterPro" id="IPR045464">
    <property type="entry name" value="Hrt3/FBXO9_C"/>
</dbReference>
<dbReference type="OMA" id="RWNRLDF"/>
<feature type="compositionally biased region" description="Polar residues" evidence="2">
    <location>
        <begin position="170"/>
        <end position="190"/>
    </location>
</feature>
<feature type="domain" description="F-box protein Hrt3/FBXO9 C-terminal" evidence="3">
    <location>
        <begin position="284"/>
        <end position="382"/>
    </location>
</feature>
<evidence type="ECO:0000256" key="2">
    <source>
        <dbReference type="SAM" id="MobiDB-lite"/>
    </source>
</evidence>
<evidence type="ECO:0000313" key="4">
    <source>
        <dbReference type="EMBL" id="EJU03807.1"/>
    </source>
</evidence>
<dbReference type="GeneID" id="63689964"/>